<dbReference type="RefSeq" id="WP_238746161.1">
    <property type="nucleotide sequence ID" value="NZ_JAKOOW010000017.1"/>
</dbReference>
<proteinExistence type="predicted"/>
<feature type="non-terminal residue" evidence="1">
    <location>
        <position position="1"/>
    </location>
</feature>
<dbReference type="EMBL" id="JAKOOW010000017">
    <property type="protein sequence ID" value="MCG6503648.1"/>
    <property type="molecule type" value="Genomic_DNA"/>
</dbReference>
<gene>
    <name evidence="1" type="ORF">MB824_03935</name>
</gene>
<sequence length="59" mass="6603">SFPRRRESCQDSSNVLFYNILSNIKQGSRLRGNDGIACFSGCLVIVYRRCHVAAKPKAV</sequence>
<keyword evidence="2" id="KW-1185">Reference proteome</keyword>
<dbReference type="Proteomes" id="UP001298424">
    <property type="component" value="Unassembled WGS sequence"/>
</dbReference>
<protein>
    <submittedName>
        <fullName evidence="1">Uncharacterized protein</fullName>
    </submittedName>
</protein>
<name>A0ABS9NLH7_9NEIS</name>
<accession>A0ABS9NLH7</accession>
<evidence type="ECO:0000313" key="2">
    <source>
        <dbReference type="Proteomes" id="UP001298424"/>
    </source>
</evidence>
<organism evidence="1 2">
    <name type="scientific">Kingella pumchi</name>
    <dbReference type="NCBI Taxonomy" id="2779506"/>
    <lineage>
        <taxon>Bacteria</taxon>
        <taxon>Pseudomonadati</taxon>
        <taxon>Pseudomonadota</taxon>
        <taxon>Betaproteobacteria</taxon>
        <taxon>Neisseriales</taxon>
        <taxon>Neisseriaceae</taxon>
        <taxon>Kingella</taxon>
    </lineage>
</organism>
<evidence type="ECO:0000313" key="1">
    <source>
        <dbReference type="EMBL" id="MCG6503648.1"/>
    </source>
</evidence>
<comment type="caution">
    <text evidence="1">The sequence shown here is derived from an EMBL/GenBank/DDBJ whole genome shotgun (WGS) entry which is preliminary data.</text>
</comment>
<reference evidence="1 2" key="1">
    <citation type="submission" date="2022-02" db="EMBL/GenBank/DDBJ databases">
        <title>Genome sequence data of Kingella unionensis sp. nov. strain CICC 24913 (CCUG 75125).</title>
        <authorList>
            <person name="Xiao M."/>
        </authorList>
    </citation>
    <scope>NUCLEOTIDE SEQUENCE [LARGE SCALE GENOMIC DNA]</scope>
    <source>
        <strain evidence="1 2">CICC 24913</strain>
    </source>
</reference>